<dbReference type="Pfam" id="PF00025">
    <property type="entry name" value="Arf"/>
    <property type="match status" value="1"/>
</dbReference>
<evidence type="ECO:0000256" key="3">
    <source>
        <dbReference type="SAM" id="Phobius"/>
    </source>
</evidence>
<evidence type="ECO:0000256" key="1">
    <source>
        <dbReference type="ARBA" id="ARBA00022741"/>
    </source>
</evidence>
<keyword evidence="1" id="KW-0547">Nucleotide-binding</keyword>
<keyword evidence="3" id="KW-0472">Membrane</keyword>
<dbReference type="InterPro" id="IPR006689">
    <property type="entry name" value="Small_GTPase_ARF/SAR"/>
</dbReference>
<dbReference type="Pfam" id="PF03567">
    <property type="entry name" value="Sulfotransfer_2"/>
    <property type="match status" value="1"/>
</dbReference>
<feature type="transmembrane region" description="Helical" evidence="3">
    <location>
        <begin position="265"/>
        <end position="286"/>
    </location>
</feature>
<proteinExistence type="predicted"/>
<dbReference type="NCBIfam" id="TIGR00231">
    <property type="entry name" value="small_GTP"/>
    <property type="match status" value="1"/>
</dbReference>
<dbReference type="InterPro" id="IPR027417">
    <property type="entry name" value="P-loop_NTPase"/>
</dbReference>
<dbReference type="InterPro" id="IPR005225">
    <property type="entry name" value="Small_GTP-bd"/>
</dbReference>
<dbReference type="SMART" id="SM00177">
    <property type="entry name" value="ARF"/>
    <property type="match status" value="1"/>
</dbReference>
<dbReference type="SMART" id="SM00178">
    <property type="entry name" value="SAR"/>
    <property type="match status" value="1"/>
</dbReference>
<dbReference type="EMBL" id="CAXAMM010008976">
    <property type="protein sequence ID" value="CAK9019019.1"/>
    <property type="molecule type" value="Genomic_DNA"/>
</dbReference>
<dbReference type="PROSITE" id="PS51417">
    <property type="entry name" value="ARF"/>
    <property type="match status" value="1"/>
</dbReference>
<name>A0ABP0JX25_9DINO</name>
<organism evidence="4 5">
    <name type="scientific">Durusdinium trenchii</name>
    <dbReference type="NCBI Taxonomy" id="1381693"/>
    <lineage>
        <taxon>Eukaryota</taxon>
        <taxon>Sar</taxon>
        <taxon>Alveolata</taxon>
        <taxon>Dinophyceae</taxon>
        <taxon>Suessiales</taxon>
        <taxon>Symbiodiniaceae</taxon>
        <taxon>Durusdinium</taxon>
    </lineage>
</organism>
<accession>A0ABP0JX25</accession>
<feature type="non-terminal residue" evidence="4">
    <location>
        <position position="1"/>
    </location>
</feature>
<dbReference type="InterPro" id="IPR005331">
    <property type="entry name" value="Sulfotransferase"/>
</dbReference>
<keyword evidence="3" id="KW-1133">Transmembrane helix</keyword>
<gene>
    <name evidence="4" type="ORF">SCF082_LOCUS14335</name>
</gene>
<comment type="caution">
    <text evidence="4">The sequence shown here is derived from an EMBL/GenBank/DDBJ whole genome shotgun (WGS) entry which is preliminary data.</text>
</comment>
<evidence type="ECO:0000313" key="5">
    <source>
        <dbReference type="Proteomes" id="UP001642464"/>
    </source>
</evidence>
<keyword evidence="3" id="KW-0812">Transmembrane</keyword>
<dbReference type="SMART" id="SM00175">
    <property type="entry name" value="RAB"/>
    <property type="match status" value="1"/>
</dbReference>
<dbReference type="PRINTS" id="PR00328">
    <property type="entry name" value="SAR1GTPBP"/>
</dbReference>
<evidence type="ECO:0000256" key="2">
    <source>
        <dbReference type="ARBA" id="ARBA00023134"/>
    </source>
</evidence>
<dbReference type="InterPro" id="IPR024156">
    <property type="entry name" value="Small_GTPase_ARF"/>
</dbReference>
<feature type="transmembrane region" description="Helical" evidence="3">
    <location>
        <begin position="292"/>
        <end position="313"/>
    </location>
</feature>
<dbReference type="PANTHER" id="PTHR11711">
    <property type="entry name" value="ADP RIBOSYLATION FACTOR-RELATED"/>
    <property type="match status" value="1"/>
</dbReference>
<dbReference type="SUPFAM" id="SSF52540">
    <property type="entry name" value="P-loop containing nucleoside triphosphate hydrolases"/>
    <property type="match status" value="2"/>
</dbReference>
<keyword evidence="2" id="KW-0342">GTP-binding</keyword>
<sequence>GNSWRAEMGLVWSMWQNLFKSEQEVKVIIVGLNNAGKTTTLYQLHLGEVVSTQPTIGSNVEEVRRGNVRFQCWDLAGQESLRKTWAPYFTNTQAVLLVVDSTERDRINVVKNELKLLLAHDDLQDAVILVFANKQDVKNSMTAAEISTALELHDIKNRPWHIEGCCALTGEGLNEGMDWGTEQAGTQCCTVPLGVCSSMPWLDTPRAPGSWYYVHVPRCGGTSMSYHLKVYDKAAAAARTWFNEGGLKYYASQHYARDKQTWPLLFVKDNLLGAALIIAGAVWLGLAGLQPWPFILIGVGVNQIVLIAFLIPISSMRTFSRRLQTIMTGYVMWSEPLASREWVCGAGKHMYVHFTAKQAIEHNCIAEEDILQHSFAVVRNPFARMVSLYNYNKLPCSSFDAFIRTMYREYNKVYIGQGKTGAWDIYCHFLPMYEFTHRDGIQIVTHVLRLEELKNVRDAEAVPEDLRELIAGLPRRNARKKKQHWIENYGEPETIAMVEEMVAKDCEIFGYAPDFATHLREHEQRGAEKSSSVAVVTAPQS</sequence>
<dbReference type="Gene3D" id="3.40.50.300">
    <property type="entry name" value="P-loop containing nucleotide triphosphate hydrolases"/>
    <property type="match status" value="1"/>
</dbReference>
<reference evidence="4 5" key="1">
    <citation type="submission" date="2024-02" db="EMBL/GenBank/DDBJ databases">
        <authorList>
            <person name="Chen Y."/>
            <person name="Shah S."/>
            <person name="Dougan E. K."/>
            <person name="Thang M."/>
            <person name="Chan C."/>
        </authorList>
    </citation>
    <scope>NUCLEOTIDE SEQUENCE [LARGE SCALE GENOMIC DNA]</scope>
</reference>
<protein>
    <submittedName>
        <fullName evidence="4">ADP-ribosylation factor-like protein 5B (ADP-ribosylation factor-like protein 8)</fullName>
    </submittedName>
</protein>
<keyword evidence="5" id="KW-1185">Reference proteome</keyword>
<evidence type="ECO:0000313" key="4">
    <source>
        <dbReference type="EMBL" id="CAK9019019.1"/>
    </source>
</evidence>
<dbReference type="Proteomes" id="UP001642464">
    <property type="component" value="Unassembled WGS sequence"/>
</dbReference>